<keyword evidence="2" id="KW-0472">Membrane</keyword>
<dbReference type="CDD" id="cd00093">
    <property type="entry name" value="HTH_XRE"/>
    <property type="match status" value="1"/>
</dbReference>
<evidence type="ECO:0000256" key="1">
    <source>
        <dbReference type="SAM" id="MobiDB-lite"/>
    </source>
</evidence>
<dbReference type="InterPro" id="IPR010982">
    <property type="entry name" value="Lambda_DNA-bd_dom_sf"/>
</dbReference>
<dbReference type="PANTHER" id="PTHR34475:SF1">
    <property type="entry name" value="CYTOSKELETON PROTEIN RODZ"/>
    <property type="match status" value="1"/>
</dbReference>
<dbReference type="InterPro" id="IPR050400">
    <property type="entry name" value="Bact_Cytoskel_RodZ"/>
</dbReference>
<feature type="domain" description="HTH cro/C1-type" evidence="3">
    <location>
        <begin position="16"/>
        <end position="77"/>
    </location>
</feature>
<dbReference type="SUPFAM" id="SSF47413">
    <property type="entry name" value="lambda repressor-like DNA-binding domains"/>
    <property type="match status" value="1"/>
</dbReference>
<keyword evidence="5" id="KW-1185">Reference proteome</keyword>
<dbReference type="OrthoDB" id="9790252at2"/>
<dbReference type="Gene3D" id="1.10.260.40">
    <property type="entry name" value="lambda repressor-like DNA-binding domains"/>
    <property type="match status" value="1"/>
</dbReference>
<evidence type="ECO:0000256" key="2">
    <source>
        <dbReference type="SAM" id="Phobius"/>
    </source>
</evidence>
<feature type="transmembrane region" description="Helical" evidence="2">
    <location>
        <begin position="112"/>
        <end position="129"/>
    </location>
</feature>
<dbReference type="Pfam" id="PF13464">
    <property type="entry name" value="RodZ_C"/>
    <property type="match status" value="1"/>
</dbReference>
<keyword evidence="2" id="KW-1133">Transmembrane helix</keyword>
<proteinExistence type="predicted"/>
<feature type="region of interest" description="Disordered" evidence="1">
    <location>
        <begin position="145"/>
        <end position="166"/>
    </location>
</feature>
<dbReference type="SMART" id="SM00530">
    <property type="entry name" value="HTH_XRE"/>
    <property type="match status" value="1"/>
</dbReference>
<gene>
    <name evidence="4" type="ORF">FQY79_13465</name>
</gene>
<dbReference type="GO" id="GO:0003677">
    <property type="term" value="F:DNA binding"/>
    <property type="evidence" value="ECO:0007669"/>
    <property type="project" value="InterPro"/>
</dbReference>
<evidence type="ECO:0000313" key="4">
    <source>
        <dbReference type="EMBL" id="TWT17406.1"/>
    </source>
</evidence>
<dbReference type="Proteomes" id="UP000315949">
    <property type="component" value="Unassembled WGS sequence"/>
</dbReference>
<keyword evidence="2" id="KW-0812">Transmembrane</keyword>
<dbReference type="Pfam" id="PF13413">
    <property type="entry name" value="HTH_25"/>
    <property type="match status" value="1"/>
</dbReference>
<sequence length="277" mass="30447">MKSSDHMAGRAGDGERLRKAREAAGLDVAEVARRLKMPVRVVQSLENEDWEGLDAPVFVRGQLRSYARLLGLEIDEALPAASSALPIEPARLEPRIYTPPLRRAADRLMGRLVYIVITALIAVPIWMMATRSHMDARIDLDSALVPPPDRAGGSEPAEQKGEAAEGPRPLVASMTALPQRQSQVRQPEPPPALSLRFSEDSWVEVFDPQGRVLERGLLKAGDRRDYARGEVGRVVIGNVDAVEVRRNGSIQDLSEFQRANVARFTVSSDGSIAPHRQ</sequence>
<dbReference type="EMBL" id="VOHE01000008">
    <property type="protein sequence ID" value="TWT17406.1"/>
    <property type="molecule type" value="Genomic_DNA"/>
</dbReference>
<name>A0A5C5TUP7_9GAMM</name>
<accession>A0A5C5TUP7</accession>
<dbReference type="InterPro" id="IPR001387">
    <property type="entry name" value="Cro/C1-type_HTH"/>
</dbReference>
<protein>
    <submittedName>
        <fullName evidence="4">Helix-turn-helix domain-containing protein</fullName>
    </submittedName>
</protein>
<evidence type="ECO:0000259" key="3">
    <source>
        <dbReference type="SMART" id="SM00530"/>
    </source>
</evidence>
<dbReference type="RefSeq" id="WP_146313423.1">
    <property type="nucleotide sequence ID" value="NZ_VOHE01000008.1"/>
</dbReference>
<comment type="caution">
    <text evidence="4">The sequence shown here is derived from an EMBL/GenBank/DDBJ whole genome shotgun (WGS) entry which is preliminary data.</text>
</comment>
<organism evidence="4 5">
    <name type="scientific">Luteimonas wenzhouensis</name>
    <dbReference type="NCBI Taxonomy" id="2599615"/>
    <lineage>
        <taxon>Bacteria</taxon>
        <taxon>Pseudomonadati</taxon>
        <taxon>Pseudomonadota</taxon>
        <taxon>Gammaproteobacteria</taxon>
        <taxon>Lysobacterales</taxon>
        <taxon>Lysobacteraceae</taxon>
        <taxon>Luteimonas</taxon>
    </lineage>
</organism>
<dbReference type="PANTHER" id="PTHR34475">
    <property type="match status" value="1"/>
</dbReference>
<dbReference type="InterPro" id="IPR025194">
    <property type="entry name" value="RodZ-like_C"/>
</dbReference>
<dbReference type="AlphaFoldDB" id="A0A5C5TUP7"/>
<reference evidence="4 5" key="1">
    <citation type="submission" date="2019-07" db="EMBL/GenBank/DDBJ databases">
        <title>Luteimonas sp. YD-1 nov., isolated from acidic soil.</title>
        <authorList>
            <person name="Zhou J."/>
        </authorList>
    </citation>
    <scope>NUCLEOTIDE SEQUENCE [LARGE SCALE GENOMIC DNA]</scope>
    <source>
        <strain evidence="4 5">YD-1</strain>
    </source>
</reference>
<evidence type="ECO:0000313" key="5">
    <source>
        <dbReference type="Proteomes" id="UP000315949"/>
    </source>
</evidence>